<dbReference type="AlphaFoldDB" id="A0AAN7RH11"/>
<gene>
    <name evidence="1" type="ORF">SAY86_003534</name>
</gene>
<protein>
    <submittedName>
        <fullName evidence="1">Uncharacterized protein</fullName>
    </submittedName>
</protein>
<dbReference type="PANTHER" id="PTHR37611:SF4">
    <property type="entry name" value="OS06G0538400 PROTEIN"/>
    <property type="match status" value="1"/>
</dbReference>
<accession>A0AAN7RH11</accession>
<organism evidence="1 2">
    <name type="scientific">Trapa natans</name>
    <name type="common">Water chestnut</name>
    <dbReference type="NCBI Taxonomy" id="22666"/>
    <lineage>
        <taxon>Eukaryota</taxon>
        <taxon>Viridiplantae</taxon>
        <taxon>Streptophyta</taxon>
        <taxon>Embryophyta</taxon>
        <taxon>Tracheophyta</taxon>
        <taxon>Spermatophyta</taxon>
        <taxon>Magnoliopsida</taxon>
        <taxon>eudicotyledons</taxon>
        <taxon>Gunneridae</taxon>
        <taxon>Pentapetalae</taxon>
        <taxon>rosids</taxon>
        <taxon>malvids</taxon>
        <taxon>Myrtales</taxon>
        <taxon>Lythraceae</taxon>
        <taxon>Trapa</taxon>
    </lineage>
</organism>
<comment type="caution">
    <text evidence="1">The sequence shown here is derived from an EMBL/GenBank/DDBJ whole genome shotgun (WGS) entry which is preliminary data.</text>
</comment>
<dbReference type="PANTHER" id="PTHR37611">
    <property type="entry name" value="VIRUS-SPECIFIC-SIGNALING-PATHWAY REGULATED PROTEIN-RELATED"/>
    <property type="match status" value="1"/>
</dbReference>
<dbReference type="EMBL" id="JAXQNO010000001">
    <property type="protein sequence ID" value="KAK4803717.1"/>
    <property type="molecule type" value="Genomic_DNA"/>
</dbReference>
<proteinExistence type="predicted"/>
<evidence type="ECO:0000313" key="2">
    <source>
        <dbReference type="Proteomes" id="UP001346149"/>
    </source>
</evidence>
<keyword evidence="2" id="KW-1185">Reference proteome</keyword>
<dbReference type="Proteomes" id="UP001346149">
    <property type="component" value="Unassembled WGS sequence"/>
</dbReference>
<sequence>MASSVARESAGDIKLGEHFEGLCGELLEINNSLLMALLEDSQGDSLEYDRLDDMIQSLEAEIHQSTTGGHGLGTHIIGNSDEDGENHAANISGRFGCYDWSDSSEDFGWIDIDTVLPALEEDMNWYTDEFHFDDEMNCVSWCARL</sequence>
<name>A0AAN7RH11_TRANT</name>
<evidence type="ECO:0000313" key="1">
    <source>
        <dbReference type="EMBL" id="KAK4803717.1"/>
    </source>
</evidence>
<reference evidence="1 2" key="1">
    <citation type="journal article" date="2023" name="Hortic Res">
        <title>Pangenome of water caltrop reveals structural variations and asymmetric subgenome divergence after allopolyploidization.</title>
        <authorList>
            <person name="Zhang X."/>
            <person name="Chen Y."/>
            <person name="Wang L."/>
            <person name="Yuan Y."/>
            <person name="Fang M."/>
            <person name="Shi L."/>
            <person name="Lu R."/>
            <person name="Comes H.P."/>
            <person name="Ma Y."/>
            <person name="Chen Y."/>
            <person name="Huang G."/>
            <person name="Zhou Y."/>
            <person name="Zheng Z."/>
            <person name="Qiu Y."/>
        </authorList>
    </citation>
    <scope>NUCLEOTIDE SEQUENCE [LARGE SCALE GENOMIC DNA]</scope>
    <source>
        <strain evidence="1">F231</strain>
    </source>
</reference>